<dbReference type="InterPro" id="IPR010265">
    <property type="entry name" value="Phage_lambda_TipM"/>
</dbReference>
<accession>A0A7X5ZJ00</accession>
<dbReference type="Pfam" id="PF05939">
    <property type="entry name" value="Phage_min_tail"/>
    <property type="match status" value="1"/>
</dbReference>
<dbReference type="EMBL" id="JAARLZ010000006">
    <property type="protein sequence ID" value="NII07264.1"/>
    <property type="molecule type" value="Genomic_DNA"/>
</dbReference>
<dbReference type="AlphaFoldDB" id="A0A7X5ZJ00"/>
<organism evidence="1 2">
    <name type="scientific">Luteibacter anthropi</name>
    <dbReference type="NCBI Taxonomy" id="564369"/>
    <lineage>
        <taxon>Bacteria</taxon>
        <taxon>Pseudomonadati</taxon>
        <taxon>Pseudomonadota</taxon>
        <taxon>Gammaproteobacteria</taxon>
        <taxon>Lysobacterales</taxon>
        <taxon>Rhodanobacteraceae</taxon>
        <taxon>Luteibacter</taxon>
    </lineage>
</organism>
<proteinExistence type="predicted"/>
<evidence type="ECO:0000313" key="1">
    <source>
        <dbReference type="EMBL" id="NII07264.1"/>
    </source>
</evidence>
<gene>
    <name evidence="1" type="ORF">HBF25_12805</name>
</gene>
<sequence>MRSGETWGNRCRQSPNRCLRAACSRAGNSGDHSVADVFPFTVDAGTNGATTFRVKKAQFGDGYTQRAQDGINSSARKWNITVADRYAFEMQPIKDFLDARAGARSFLWTPPNGVQGLYICEGYSESPAVAGLTTLTAVFEEDFAP</sequence>
<dbReference type="Proteomes" id="UP000490980">
    <property type="component" value="Unassembled WGS sequence"/>
</dbReference>
<protein>
    <submittedName>
        <fullName evidence="1">Phage tail protein</fullName>
    </submittedName>
</protein>
<keyword evidence="2" id="KW-1185">Reference proteome</keyword>
<evidence type="ECO:0000313" key="2">
    <source>
        <dbReference type="Proteomes" id="UP000490980"/>
    </source>
</evidence>
<reference evidence="1 2" key="1">
    <citation type="submission" date="2020-03" db="EMBL/GenBank/DDBJ databases">
        <authorList>
            <person name="Lai Q."/>
        </authorList>
    </citation>
    <scope>NUCLEOTIDE SEQUENCE [LARGE SCALE GENOMIC DNA]</scope>
    <source>
        <strain evidence="1 2">CCUG 25036</strain>
    </source>
</reference>
<comment type="caution">
    <text evidence="1">The sequence shown here is derived from an EMBL/GenBank/DDBJ whole genome shotgun (WGS) entry which is preliminary data.</text>
</comment>
<name>A0A7X5ZJ00_9GAMM</name>